<evidence type="ECO:0000256" key="1">
    <source>
        <dbReference type="ARBA" id="ARBA00010790"/>
    </source>
</evidence>
<proteinExistence type="inferred from homology"/>
<accession>A0A4Q9M720</accession>
<dbReference type="InterPro" id="IPR012132">
    <property type="entry name" value="GMC_OxRdtase"/>
</dbReference>
<feature type="signal peptide" evidence="2">
    <location>
        <begin position="1"/>
        <end position="22"/>
    </location>
</feature>
<evidence type="ECO:0000313" key="3">
    <source>
        <dbReference type="EMBL" id="TBU22834.1"/>
    </source>
</evidence>
<evidence type="ECO:0000256" key="2">
    <source>
        <dbReference type="SAM" id="SignalP"/>
    </source>
</evidence>
<protein>
    <submittedName>
        <fullName evidence="3">Uncharacterized protein</fullName>
    </submittedName>
</protein>
<dbReference type="GO" id="GO:0050660">
    <property type="term" value="F:flavin adenine dinucleotide binding"/>
    <property type="evidence" value="ECO:0007669"/>
    <property type="project" value="InterPro"/>
</dbReference>
<dbReference type="GO" id="GO:0016491">
    <property type="term" value="F:oxidoreductase activity"/>
    <property type="evidence" value="ECO:0007669"/>
    <property type="project" value="TreeGrafter"/>
</dbReference>
<dbReference type="Pfam" id="PF13450">
    <property type="entry name" value="NAD_binding_8"/>
    <property type="match status" value="1"/>
</dbReference>
<feature type="chain" id="PRO_5021011885" evidence="2">
    <location>
        <begin position="23"/>
        <end position="108"/>
    </location>
</feature>
<dbReference type="AlphaFoldDB" id="A0A4Q9M720"/>
<dbReference type="SUPFAM" id="SSF51905">
    <property type="entry name" value="FAD/NAD(P)-binding domain"/>
    <property type="match status" value="1"/>
</dbReference>
<dbReference type="EMBL" id="ML143525">
    <property type="protein sequence ID" value="TBU22834.1"/>
    <property type="molecule type" value="Genomic_DNA"/>
</dbReference>
<sequence>MASLRFAFGIPFLLLTAATTAALLTDPSQLPANKVYDYVVVGTGPGGSVVASRLSEDPNTNVLVIEAGPSDKGVTSLQIPLLAPQLQPNQAFDWNFTTVPQKNLDNRT</sequence>
<dbReference type="Proteomes" id="UP000292957">
    <property type="component" value="Unassembled WGS sequence"/>
</dbReference>
<keyword evidence="2" id="KW-0732">Signal</keyword>
<dbReference type="Gene3D" id="3.30.560.10">
    <property type="entry name" value="Glucose Oxidase, domain 3"/>
    <property type="match status" value="1"/>
</dbReference>
<dbReference type="InterPro" id="IPR036188">
    <property type="entry name" value="FAD/NAD-bd_sf"/>
</dbReference>
<dbReference type="Gene3D" id="3.50.50.60">
    <property type="entry name" value="FAD/NAD(P)-binding domain"/>
    <property type="match status" value="1"/>
</dbReference>
<organism evidence="3">
    <name type="scientific">Dichomitus squalens</name>
    <dbReference type="NCBI Taxonomy" id="114155"/>
    <lineage>
        <taxon>Eukaryota</taxon>
        <taxon>Fungi</taxon>
        <taxon>Dikarya</taxon>
        <taxon>Basidiomycota</taxon>
        <taxon>Agaricomycotina</taxon>
        <taxon>Agaricomycetes</taxon>
        <taxon>Polyporales</taxon>
        <taxon>Polyporaceae</taxon>
        <taxon>Dichomitus</taxon>
    </lineage>
</organism>
<dbReference type="PANTHER" id="PTHR11552:SF147">
    <property type="entry name" value="CHOLINE DEHYDROGENASE, MITOCHONDRIAL"/>
    <property type="match status" value="1"/>
</dbReference>
<gene>
    <name evidence="3" type="ORF">BD311DRAFT_822359</name>
</gene>
<reference evidence="3" key="1">
    <citation type="submission" date="2019-01" db="EMBL/GenBank/DDBJ databases">
        <title>Draft genome sequences of three monokaryotic isolates of the white-rot basidiomycete fungus Dichomitus squalens.</title>
        <authorList>
            <consortium name="DOE Joint Genome Institute"/>
            <person name="Lopez S.C."/>
            <person name="Andreopoulos B."/>
            <person name="Pangilinan J."/>
            <person name="Lipzen A."/>
            <person name="Riley R."/>
            <person name="Ahrendt S."/>
            <person name="Ng V."/>
            <person name="Barry K."/>
            <person name="Daum C."/>
            <person name="Grigoriev I.V."/>
            <person name="Hilden K.S."/>
            <person name="Makela M.R."/>
            <person name="de Vries R.P."/>
        </authorList>
    </citation>
    <scope>NUCLEOTIDE SEQUENCE [LARGE SCALE GENOMIC DNA]</scope>
    <source>
        <strain evidence="3">OM18370.1</strain>
    </source>
</reference>
<dbReference type="PANTHER" id="PTHR11552">
    <property type="entry name" value="GLUCOSE-METHANOL-CHOLINE GMC OXIDOREDUCTASE"/>
    <property type="match status" value="1"/>
</dbReference>
<name>A0A4Q9M720_9APHY</name>
<comment type="similarity">
    <text evidence="1">Belongs to the GMC oxidoreductase family.</text>
</comment>